<dbReference type="InParanoid" id="J0DDK1"/>
<gene>
    <name evidence="2" type="ORF">AURDEDRAFT_166307</name>
</gene>
<keyword evidence="3" id="KW-1185">Reference proteome</keyword>
<dbReference type="PROSITE" id="PS50181">
    <property type="entry name" value="FBOX"/>
    <property type="match status" value="1"/>
</dbReference>
<dbReference type="KEGG" id="adl:AURDEDRAFT_166307"/>
<dbReference type="SUPFAM" id="SSF81383">
    <property type="entry name" value="F-box domain"/>
    <property type="match status" value="1"/>
</dbReference>
<dbReference type="Pfam" id="PF12937">
    <property type="entry name" value="F-box-like"/>
    <property type="match status" value="1"/>
</dbReference>
<reference evidence="3" key="1">
    <citation type="journal article" date="2012" name="Science">
        <title>The Paleozoic origin of enzymatic lignin decomposition reconstructed from 31 fungal genomes.</title>
        <authorList>
            <person name="Floudas D."/>
            <person name="Binder M."/>
            <person name="Riley R."/>
            <person name="Barry K."/>
            <person name="Blanchette R.A."/>
            <person name="Henrissat B."/>
            <person name="Martinez A.T."/>
            <person name="Otillar R."/>
            <person name="Spatafora J.W."/>
            <person name="Yadav J.S."/>
            <person name="Aerts A."/>
            <person name="Benoit I."/>
            <person name="Boyd A."/>
            <person name="Carlson A."/>
            <person name="Copeland A."/>
            <person name="Coutinho P.M."/>
            <person name="de Vries R.P."/>
            <person name="Ferreira P."/>
            <person name="Findley K."/>
            <person name="Foster B."/>
            <person name="Gaskell J."/>
            <person name="Glotzer D."/>
            <person name="Gorecki P."/>
            <person name="Heitman J."/>
            <person name="Hesse C."/>
            <person name="Hori C."/>
            <person name="Igarashi K."/>
            <person name="Jurgens J.A."/>
            <person name="Kallen N."/>
            <person name="Kersten P."/>
            <person name="Kohler A."/>
            <person name="Kuees U."/>
            <person name="Kumar T.K.A."/>
            <person name="Kuo A."/>
            <person name="LaButti K."/>
            <person name="Larrondo L.F."/>
            <person name="Lindquist E."/>
            <person name="Ling A."/>
            <person name="Lombard V."/>
            <person name="Lucas S."/>
            <person name="Lundell T."/>
            <person name="Martin R."/>
            <person name="McLaughlin D.J."/>
            <person name="Morgenstern I."/>
            <person name="Morin E."/>
            <person name="Murat C."/>
            <person name="Nagy L.G."/>
            <person name="Nolan M."/>
            <person name="Ohm R.A."/>
            <person name="Patyshakuliyeva A."/>
            <person name="Rokas A."/>
            <person name="Ruiz-Duenas F.J."/>
            <person name="Sabat G."/>
            <person name="Salamov A."/>
            <person name="Samejima M."/>
            <person name="Schmutz J."/>
            <person name="Slot J.C."/>
            <person name="St John F."/>
            <person name="Stenlid J."/>
            <person name="Sun H."/>
            <person name="Sun S."/>
            <person name="Syed K."/>
            <person name="Tsang A."/>
            <person name="Wiebenga A."/>
            <person name="Young D."/>
            <person name="Pisabarro A."/>
            <person name="Eastwood D.C."/>
            <person name="Martin F."/>
            <person name="Cullen D."/>
            <person name="Grigoriev I.V."/>
            <person name="Hibbett D.S."/>
        </authorList>
    </citation>
    <scope>NUCLEOTIDE SEQUENCE [LARGE SCALE GENOMIC DNA]</scope>
    <source>
        <strain evidence="3">TFB10046</strain>
    </source>
</reference>
<dbReference type="Gene3D" id="3.80.10.10">
    <property type="entry name" value="Ribonuclease Inhibitor"/>
    <property type="match status" value="1"/>
</dbReference>
<dbReference type="Proteomes" id="UP000006514">
    <property type="component" value="Unassembled WGS sequence"/>
</dbReference>
<organism evidence="2 3">
    <name type="scientific">Auricularia subglabra (strain TFB-10046 / SS5)</name>
    <name type="common">White-rot fungus</name>
    <name type="synonym">Auricularia delicata (strain TFB10046)</name>
    <dbReference type="NCBI Taxonomy" id="717982"/>
    <lineage>
        <taxon>Eukaryota</taxon>
        <taxon>Fungi</taxon>
        <taxon>Dikarya</taxon>
        <taxon>Basidiomycota</taxon>
        <taxon>Agaricomycotina</taxon>
        <taxon>Agaricomycetes</taxon>
        <taxon>Auriculariales</taxon>
        <taxon>Auriculariaceae</taxon>
        <taxon>Auricularia</taxon>
    </lineage>
</organism>
<proteinExistence type="predicted"/>
<evidence type="ECO:0000313" key="2">
    <source>
        <dbReference type="EMBL" id="EJD44524.1"/>
    </source>
</evidence>
<protein>
    <recommendedName>
        <fullName evidence="1">F-box domain-containing protein</fullName>
    </recommendedName>
</protein>
<dbReference type="AlphaFoldDB" id="J0DDK1"/>
<dbReference type="InterPro" id="IPR032675">
    <property type="entry name" value="LRR_dom_sf"/>
</dbReference>
<dbReference type="CDD" id="cd09917">
    <property type="entry name" value="F-box_SF"/>
    <property type="match status" value="1"/>
</dbReference>
<dbReference type="InterPro" id="IPR001810">
    <property type="entry name" value="F-box_dom"/>
</dbReference>
<dbReference type="SMART" id="SM00256">
    <property type="entry name" value="FBOX"/>
    <property type="match status" value="1"/>
</dbReference>
<dbReference type="InterPro" id="IPR036047">
    <property type="entry name" value="F-box-like_dom_sf"/>
</dbReference>
<evidence type="ECO:0000313" key="3">
    <source>
        <dbReference type="Proteomes" id="UP000006514"/>
    </source>
</evidence>
<name>J0DDK1_AURST</name>
<evidence type="ECO:0000259" key="1">
    <source>
        <dbReference type="PROSITE" id="PS50181"/>
    </source>
</evidence>
<sequence>MNHHIGSNTLPVELISLVFDSLSLQELLCASRVSKFWRAVAFRHSTFWRDVTLSSLSTAALDCFHARIGAGSNRSVIVNISLPEVALPARLQYNALPLLTHNLYRIEMLFVEIDPACDTDIFTALKCPAPRLNTFHLARIQDTRPSDALPVDLFASQAPNLRDVHLIDVELFADRLPPAFSSVTELSYCFHGAQSFPTALFAHCKLLRSLTIYGRCCSLSPDEDPEISIDSRRLESVDVALFAGGFGIMRHLPCASIADICTTILDQESAELLLSHLRGRLDVHIYKAPPKLLVQFRSRDTGMQRAFACVPDLTVDARLPPVYAADHLVSRIYAIHCSATFIALLPSFHTLPSCTRVVLSHAEDWSDNLPRHPLSVPALERVEILSEASAHLSADALVEFLDRTLDPVARKVQVALTGVVLDGDIAVLGERFVVSGDK</sequence>
<accession>J0DDK1</accession>
<dbReference type="EMBL" id="JH687770">
    <property type="protein sequence ID" value="EJD44524.1"/>
    <property type="molecule type" value="Genomic_DNA"/>
</dbReference>
<feature type="domain" description="F-box" evidence="1">
    <location>
        <begin position="4"/>
        <end position="51"/>
    </location>
</feature>
<dbReference type="OrthoDB" id="10612095at2759"/>